<accession>A0A8B8R334</accession>
<gene>
    <name evidence="3" type="primary">LOC115757056</name>
</gene>
<evidence type="ECO:0000313" key="3">
    <source>
        <dbReference type="RefSeq" id="XP_030553003.1"/>
    </source>
</evidence>
<proteinExistence type="predicted"/>
<organism evidence="2 3">
    <name type="scientific">Rhodamnia argentea</name>
    <dbReference type="NCBI Taxonomy" id="178133"/>
    <lineage>
        <taxon>Eukaryota</taxon>
        <taxon>Viridiplantae</taxon>
        <taxon>Streptophyta</taxon>
        <taxon>Embryophyta</taxon>
        <taxon>Tracheophyta</taxon>
        <taxon>Spermatophyta</taxon>
        <taxon>Magnoliopsida</taxon>
        <taxon>eudicotyledons</taxon>
        <taxon>Gunneridae</taxon>
        <taxon>Pentapetalae</taxon>
        <taxon>rosids</taxon>
        <taxon>malvids</taxon>
        <taxon>Myrtales</taxon>
        <taxon>Myrtaceae</taxon>
        <taxon>Myrtoideae</taxon>
        <taxon>Myrteae</taxon>
        <taxon>Australasian group</taxon>
        <taxon>Rhodamnia</taxon>
    </lineage>
</organism>
<evidence type="ECO:0000313" key="2">
    <source>
        <dbReference type="Proteomes" id="UP000827889"/>
    </source>
</evidence>
<feature type="compositionally biased region" description="Acidic residues" evidence="1">
    <location>
        <begin position="135"/>
        <end position="151"/>
    </location>
</feature>
<dbReference type="GeneID" id="115757056"/>
<protein>
    <submittedName>
        <fullName evidence="3">Uncharacterized protein LOC115757056</fullName>
    </submittedName>
</protein>
<sequence>MEGVGARLGRSSTRYGPATVFTGPVRKWKKKWVHVPPSNAAASNSNSSAVNSGHGLNGSTAAAAAAANGNNASHLILYKWTPITQSGNTNGGGNNNNIRSNGVDKSSVNSDAAAEEPPRRKFKYIPIALLEEEKDEDVEINAAENVDDEEKPSENDLSSVEPNNKNGGSDEKPDINNLPMEVSEDDSKGVRQDLNESTLDLSLSFKAGDGNHDVE</sequence>
<feature type="compositionally biased region" description="Polar residues" evidence="1">
    <location>
        <begin position="155"/>
        <end position="167"/>
    </location>
</feature>
<feature type="region of interest" description="Disordered" evidence="1">
    <location>
        <begin position="88"/>
        <end position="117"/>
    </location>
</feature>
<dbReference type="PANTHER" id="PTHR34572:SF1">
    <property type="entry name" value="GOLGIN FAMILY A PROTEIN"/>
    <property type="match status" value="1"/>
</dbReference>
<feature type="compositionally biased region" description="Basic and acidic residues" evidence="1">
    <location>
        <begin position="185"/>
        <end position="194"/>
    </location>
</feature>
<reference evidence="3" key="1">
    <citation type="submission" date="2025-08" db="UniProtKB">
        <authorList>
            <consortium name="RefSeq"/>
        </authorList>
    </citation>
    <scope>IDENTIFICATION</scope>
    <source>
        <tissue evidence="3">Leaf</tissue>
    </source>
</reference>
<evidence type="ECO:0000256" key="1">
    <source>
        <dbReference type="SAM" id="MobiDB-lite"/>
    </source>
</evidence>
<dbReference type="PANTHER" id="PTHR34572">
    <property type="entry name" value="GOLGIN FAMILY A PROTEIN"/>
    <property type="match status" value="1"/>
</dbReference>
<dbReference type="Proteomes" id="UP000827889">
    <property type="component" value="Chromosome 3"/>
</dbReference>
<dbReference type="AlphaFoldDB" id="A0A8B8R334"/>
<dbReference type="KEGG" id="rarg:115757056"/>
<feature type="region of interest" description="Disordered" evidence="1">
    <location>
        <begin position="135"/>
        <end position="215"/>
    </location>
</feature>
<keyword evidence="2" id="KW-1185">Reference proteome</keyword>
<dbReference type="RefSeq" id="XP_030553003.1">
    <property type="nucleotide sequence ID" value="XM_030697143.2"/>
</dbReference>
<name>A0A8B8R334_9MYRT</name>
<dbReference type="OrthoDB" id="2020529at2759"/>